<dbReference type="InParanoid" id="B8C2R0"/>
<dbReference type="RefSeq" id="XP_002290239.1">
    <property type="nucleotide sequence ID" value="XM_002290203.1"/>
</dbReference>
<dbReference type="Gene3D" id="3.10.180.10">
    <property type="entry name" value="2,3-Dihydroxybiphenyl 1,2-Dioxygenase, domain 1"/>
    <property type="match status" value="2"/>
</dbReference>
<dbReference type="eggNOG" id="ENOG502RRMT">
    <property type="taxonomic scope" value="Eukaryota"/>
</dbReference>
<dbReference type="KEGG" id="tps:THAPSDRAFT_5371"/>
<keyword evidence="4" id="KW-0585">Phenylalanine catabolism</keyword>
<reference evidence="5 6" key="1">
    <citation type="journal article" date="2004" name="Science">
        <title>The genome of the diatom Thalassiosira pseudonana: ecology, evolution, and metabolism.</title>
        <authorList>
            <person name="Armbrust E.V."/>
            <person name="Berges J.A."/>
            <person name="Bowler C."/>
            <person name="Green B.R."/>
            <person name="Martinez D."/>
            <person name="Putnam N.H."/>
            <person name="Zhou S."/>
            <person name="Allen A.E."/>
            <person name="Apt K.E."/>
            <person name="Bechner M."/>
            <person name="Brzezinski M.A."/>
            <person name="Chaal B.K."/>
            <person name="Chiovitti A."/>
            <person name="Davis A.K."/>
            <person name="Demarest M.S."/>
            <person name="Detter J.C."/>
            <person name="Glavina T."/>
            <person name="Goodstein D."/>
            <person name="Hadi M.Z."/>
            <person name="Hellsten U."/>
            <person name="Hildebrand M."/>
            <person name="Jenkins B.D."/>
            <person name="Jurka J."/>
            <person name="Kapitonov V.V."/>
            <person name="Kroger N."/>
            <person name="Lau W.W."/>
            <person name="Lane T.W."/>
            <person name="Larimer F.W."/>
            <person name="Lippmeier J.C."/>
            <person name="Lucas S."/>
            <person name="Medina M."/>
            <person name="Montsant A."/>
            <person name="Obornik M."/>
            <person name="Parker M.S."/>
            <person name="Palenik B."/>
            <person name="Pazour G.J."/>
            <person name="Richardson P.M."/>
            <person name="Rynearson T.A."/>
            <person name="Saito M.A."/>
            <person name="Schwartz D.C."/>
            <person name="Thamatrakoln K."/>
            <person name="Valentin K."/>
            <person name="Vardi A."/>
            <person name="Wilkerson F.P."/>
            <person name="Rokhsar D.S."/>
        </authorList>
    </citation>
    <scope>NUCLEOTIDE SEQUENCE [LARGE SCALE GENOMIC DNA]</scope>
    <source>
        <strain evidence="5 6">CCMP1335</strain>
    </source>
</reference>
<proteinExistence type="predicted"/>
<dbReference type="GO" id="GO:0006559">
    <property type="term" value="P:L-phenylalanine catabolic process"/>
    <property type="evidence" value="ECO:0007669"/>
    <property type="project" value="UniProtKB-KW"/>
</dbReference>
<gene>
    <name evidence="5" type="ORF">THAPSDRAFT_5371</name>
</gene>
<evidence type="ECO:0000313" key="5">
    <source>
        <dbReference type="EMBL" id="EED91991.1"/>
    </source>
</evidence>
<evidence type="ECO:0000256" key="2">
    <source>
        <dbReference type="ARBA" id="ARBA00013222"/>
    </source>
</evidence>
<reference evidence="5 6" key="2">
    <citation type="journal article" date="2008" name="Nature">
        <title>The Phaeodactylum genome reveals the evolutionary history of diatom genomes.</title>
        <authorList>
            <person name="Bowler C."/>
            <person name="Allen A.E."/>
            <person name="Badger J.H."/>
            <person name="Grimwood J."/>
            <person name="Jabbari K."/>
            <person name="Kuo A."/>
            <person name="Maheswari U."/>
            <person name="Martens C."/>
            <person name="Maumus F."/>
            <person name="Otillar R.P."/>
            <person name="Rayko E."/>
            <person name="Salamov A."/>
            <person name="Vandepoele K."/>
            <person name="Beszteri B."/>
            <person name="Gruber A."/>
            <person name="Heijde M."/>
            <person name="Katinka M."/>
            <person name="Mock T."/>
            <person name="Valentin K."/>
            <person name="Verret F."/>
            <person name="Berges J.A."/>
            <person name="Brownlee C."/>
            <person name="Cadoret J.P."/>
            <person name="Chiovitti A."/>
            <person name="Choi C.J."/>
            <person name="Coesel S."/>
            <person name="De Martino A."/>
            <person name="Detter J.C."/>
            <person name="Durkin C."/>
            <person name="Falciatore A."/>
            <person name="Fournet J."/>
            <person name="Haruta M."/>
            <person name="Huysman M.J."/>
            <person name="Jenkins B.D."/>
            <person name="Jiroutova K."/>
            <person name="Jorgensen R.E."/>
            <person name="Joubert Y."/>
            <person name="Kaplan A."/>
            <person name="Kroger N."/>
            <person name="Kroth P.G."/>
            <person name="La Roche J."/>
            <person name="Lindquist E."/>
            <person name="Lommer M."/>
            <person name="Martin-Jezequel V."/>
            <person name="Lopez P.J."/>
            <person name="Lucas S."/>
            <person name="Mangogna M."/>
            <person name="McGinnis K."/>
            <person name="Medlin L.K."/>
            <person name="Montsant A."/>
            <person name="Oudot-Le Secq M.P."/>
            <person name="Napoli C."/>
            <person name="Obornik M."/>
            <person name="Parker M.S."/>
            <person name="Petit J.L."/>
            <person name="Porcel B.M."/>
            <person name="Poulsen N."/>
            <person name="Robison M."/>
            <person name="Rychlewski L."/>
            <person name="Rynearson T.A."/>
            <person name="Schmutz J."/>
            <person name="Shapiro H."/>
            <person name="Siaut M."/>
            <person name="Stanley M."/>
            <person name="Sussman M.R."/>
            <person name="Taylor A.R."/>
            <person name="Vardi A."/>
            <person name="von Dassow P."/>
            <person name="Vyverman W."/>
            <person name="Willis A."/>
            <person name="Wyrwicz L.S."/>
            <person name="Rokhsar D.S."/>
            <person name="Weissenbach J."/>
            <person name="Armbrust E.V."/>
            <person name="Green B.R."/>
            <person name="Van de Peer Y."/>
            <person name="Grigoriev I.V."/>
        </authorList>
    </citation>
    <scope>NUCLEOTIDE SEQUENCE [LARGE SCALE GENOMIC DNA]</scope>
    <source>
        <strain evidence="5 6">CCMP1335</strain>
    </source>
</reference>
<dbReference type="EMBL" id="CM000642">
    <property type="protein sequence ID" value="EED91991.1"/>
    <property type="molecule type" value="Genomic_DNA"/>
</dbReference>
<protein>
    <recommendedName>
        <fullName evidence="2">4-hydroxyphenylpyruvate dioxygenase</fullName>
        <ecNumber evidence="2">1.13.11.27</ecNumber>
    </recommendedName>
</protein>
<dbReference type="Proteomes" id="UP000001449">
    <property type="component" value="Chromosome 5"/>
</dbReference>
<dbReference type="PANTHER" id="PTHR11959">
    <property type="entry name" value="4-HYDROXYPHENYLPYRUVATE DIOXYGENASE"/>
    <property type="match status" value="1"/>
</dbReference>
<dbReference type="PaxDb" id="35128-Thaps5371"/>
<evidence type="ECO:0000256" key="1">
    <source>
        <dbReference type="ARBA" id="ARBA00005162"/>
    </source>
</evidence>
<dbReference type="GeneID" id="7449636"/>
<comment type="pathway">
    <text evidence="1">Amino-acid degradation; L-phenylalanine degradation; acetoacetate and fumarate from L-phenylalanine: step 3/6.</text>
</comment>
<evidence type="ECO:0000313" key="6">
    <source>
        <dbReference type="Proteomes" id="UP000001449"/>
    </source>
</evidence>
<dbReference type="OMA" id="FIANDQI"/>
<dbReference type="PANTHER" id="PTHR11959:SF1">
    <property type="entry name" value="4-HYDROXYPHENYLPYRUVATE DIOXYGENASE"/>
    <property type="match status" value="1"/>
</dbReference>
<dbReference type="HOGENOM" id="CLU_379708_0_0_1"/>
<evidence type="ECO:0000256" key="4">
    <source>
        <dbReference type="ARBA" id="ARBA00023232"/>
    </source>
</evidence>
<dbReference type="GO" id="GO:0003868">
    <property type="term" value="F:4-hydroxyphenylpyruvate dioxygenase activity"/>
    <property type="evidence" value="ECO:0000318"/>
    <property type="project" value="GO_Central"/>
</dbReference>
<dbReference type="STRING" id="35128.B8C2R0"/>
<dbReference type="EC" id="1.13.11.27" evidence="2"/>
<evidence type="ECO:0000256" key="3">
    <source>
        <dbReference type="ARBA" id="ARBA00022878"/>
    </source>
</evidence>
<name>B8C2R0_THAPS</name>
<accession>B8C2R0</accession>
<dbReference type="InterPro" id="IPR029068">
    <property type="entry name" value="Glyas_Bleomycin-R_OHBP_Dase"/>
</dbReference>
<sequence>MTKSDAINSTPKDPTATAIDIRFSHIHLYVDRVSSINEYKTFEASINTFYDRFDSDGNADGTSSDGVHGRPLDVKRGQKIWESLHFHTSTDAEFVSHGRDVVKQLIAGFGFRVTGCYPEVNAADGTGGSGMNTVLITSSDPEGIQIFVSSLNANGEGDAEYLHFDTSNITRFFNAHSGRQGIAVLAFEVGHGCLDELYQRYFTLHPSLVVDGYKKGVKRYTNQASVLEVFAYYKGEKNVSPSDEGTILRFVEPVEVDTSKKCRLPGVASVPATFHSSCNHAYFDHWVSNVMSRNGFLETLEETLGFTPKVDFNAGVVAAGEAQIESTVTGNSSSLITSEKETALRDQSQIYLPINNALTRVGHVHGFLEEIGQGVQHVASRVDDIVSFVQQANDRRKIFGEGFTFLNIPRSYYGVLTKDLIVKGIHHDKESSGKDLVSSECASAIFDVLASEGVLQDDYSLDLNVPKDHIKSMLDSKLPSSCREEYDKNQGSILKAIMRSRYVNLYSLLRDHLSEKTYVAIVSNQILVDVQGEDLLFQIFTSGIVKRKSSDESPFLEFIQRVCSECIGADGCPKGIKSGCGGFGVRNFLTLFLSIEVTKAMTEVSSAKERGDKVRVELFTDQLNESNPILTEISDAMTREGIAKENIVVLQLEGKEEEAESWKLVMDQEGQAKAVANEKLMKCNMKYQRLMKGIRESQE</sequence>
<keyword evidence="6" id="KW-1185">Reference proteome</keyword>
<dbReference type="SUPFAM" id="SSF54593">
    <property type="entry name" value="Glyoxalase/Bleomycin resistance protein/Dihydroxybiphenyl dioxygenase"/>
    <property type="match status" value="1"/>
</dbReference>
<keyword evidence="3" id="KW-0828">Tyrosine catabolism</keyword>
<organism evidence="5 6">
    <name type="scientific">Thalassiosira pseudonana</name>
    <name type="common">Marine diatom</name>
    <name type="synonym">Cyclotella nana</name>
    <dbReference type="NCBI Taxonomy" id="35128"/>
    <lineage>
        <taxon>Eukaryota</taxon>
        <taxon>Sar</taxon>
        <taxon>Stramenopiles</taxon>
        <taxon>Ochrophyta</taxon>
        <taxon>Bacillariophyta</taxon>
        <taxon>Coscinodiscophyceae</taxon>
        <taxon>Thalassiosirophycidae</taxon>
        <taxon>Thalassiosirales</taxon>
        <taxon>Thalassiosiraceae</taxon>
        <taxon>Thalassiosira</taxon>
    </lineage>
</organism>
<dbReference type="InterPro" id="IPR005956">
    <property type="entry name" value="4OHPhenylPyrv_dOase"/>
</dbReference>
<dbReference type="GO" id="GO:0006572">
    <property type="term" value="P:L-tyrosine catabolic process"/>
    <property type="evidence" value="ECO:0000318"/>
    <property type="project" value="GO_Central"/>
</dbReference>
<dbReference type="AlphaFoldDB" id="B8C2R0"/>